<evidence type="ECO:0000313" key="2">
    <source>
        <dbReference type="Proteomes" id="UP000230069"/>
    </source>
</evidence>
<sequence>MVQMQHEIVHVNSYCINYISTLMRSLFVEKYICLDLSYPKHYPIFYLANLRLRPMRSHGNEMYYESY</sequence>
<evidence type="ECO:0000313" key="1">
    <source>
        <dbReference type="EMBL" id="PIA54803.1"/>
    </source>
</evidence>
<reference evidence="1 2" key="1">
    <citation type="submission" date="2017-09" db="EMBL/GenBank/DDBJ databases">
        <title>WGS assembly of Aquilegia coerulea Goldsmith.</title>
        <authorList>
            <person name="Hodges S."/>
            <person name="Kramer E."/>
            <person name="Nordborg M."/>
            <person name="Tomkins J."/>
            <person name="Borevitz J."/>
            <person name="Derieg N."/>
            <person name="Yan J."/>
            <person name="Mihaltcheva S."/>
            <person name="Hayes R.D."/>
            <person name="Rokhsar D."/>
        </authorList>
    </citation>
    <scope>NUCLEOTIDE SEQUENCE [LARGE SCALE GENOMIC DNA]</scope>
    <source>
        <strain evidence="2">cv. Goldsmith</strain>
    </source>
</reference>
<dbReference type="InParanoid" id="A0A2G5EGC8"/>
<dbReference type="Proteomes" id="UP000230069">
    <property type="component" value="Unassembled WGS sequence"/>
</dbReference>
<protein>
    <submittedName>
        <fullName evidence="1">Uncharacterized protein</fullName>
    </submittedName>
</protein>
<keyword evidence="2" id="KW-1185">Reference proteome</keyword>
<dbReference type="EMBL" id="KZ305026">
    <property type="protein sequence ID" value="PIA54803.1"/>
    <property type="molecule type" value="Genomic_DNA"/>
</dbReference>
<organism evidence="1 2">
    <name type="scientific">Aquilegia coerulea</name>
    <name type="common">Rocky mountain columbine</name>
    <dbReference type="NCBI Taxonomy" id="218851"/>
    <lineage>
        <taxon>Eukaryota</taxon>
        <taxon>Viridiplantae</taxon>
        <taxon>Streptophyta</taxon>
        <taxon>Embryophyta</taxon>
        <taxon>Tracheophyta</taxon>
        <taxon>Spermatophyta</taxon>
        <taxon>Magnoliopsida</taxon>
        <taxon>Ranunculales</taxon>
        <taxon>Ranunculaceae</taxon>
        <taxon>Thalictroideae</taxon>
        <taxon>Aquilegia</taxon>
    </lineage>
</organism>
<proteinExistence type="predicted"/>
<accession>A0A2G5EGC8</accession>
<name>A0A2G5EGC8_AQUCA</name>
<gene>
    <name evidence="1" type="ORF">AQUCO_00900999v1</name>
</gene>
<dbReference type="AlphaFoldDB" id="A0A2G5EGC8"/>